<dbReference type="SUPFAM" id="SSF51338">
    <property type="entry name" value="Composite domain of metallo-dependent hydrolases"/>
    <property type="match status" value="1"/>
</dbReference>
<dbReference type="STRING" id="393762.SAMN05660472_01838"/>
<protein>
    <submittedName>
        <fullName evidence="2">Imidazolonepropionase</fullName>
    </submittedName>
</protein>
<dbReference type="AlphaFoldDB" id="A0A1G9E4Z2"/>
<dbReference type="Gene3D" id="2.30.40.10">
    <property type="entry name" value="Urease, subunit C, domain 1"/>
    <property type="match status" value="1"/>
</dbReference>
<dbReference type="SUPFAM" id="SSF51556">
    <property type="entry name" value="Metallo-dependent hydrolases"/>
    <property type="match status" value="1"/>
</dbReference>
<reference evidence="2 3" key="1">
    <citation type="submission" date="2016-10" db="EMBL/GenBank/DDBJ databases">
        <authorList>
            <person name="de Groot N.N."/>
        </authorList>
    </citation>
    <scope>NUCLEOTIDE SEQUENCE [LARGE SCALE GENOMIC DNA]</scope>
    <source>
        <strain evidence="2 3">DSM 18346</strain>
    </source>
</reference>
<keyword evidence="3" id="KW-1185">Reference proteome</keyword>
<organism evidence="2 3">
    <name type="scientific">Natronincola ferrireducens</name>
    <dbReference type="NCBI Taxonomy" id="393762"/>
    <lineage>
        <taxon>Bacteria</taxon>
        <taxon>Bacillati</taxon>
        <taxon>Bacillota</taxon>
        <taxon>Clostridia</taxon>
        <taxon>Peptostreptococcales</taxon>
        <taxon>Natronincolaceae</taxon>
        <taxon>Natronincola</taxon>
    </lineage>
</organism>
<dbReference type="EMBL" id="FNFP01000003">
    <property type="protein sequence ID" value="SDK71168.1"/>
    <property type="molecule type" value="Genomic_DNA"/>
</dbReference>
<dbReference type="Gene3D" id="3.20.20.140">
    <property type="entry name" value="Metal-dependent hydrolases"/>
    <property type="match status" value="1"/>
</dbReference>
<name>A0A1G9E4Z2_9FIRM</name>
<dbReference type="InterPro" id="IPR032466">
    <property type="entry name" value="Metal_Hydrolase"/>
</dbReference>
<evidence type="ECO:0000259" key="1">
    <source>
        <dbReference type="Pfam" id="PF01979"/>
    </source>
</evidence>
<dbReference type="InterPro" id="IPR051781">
    <property type="entry name" value="Metallo-dep_Hydrolase"/>
</dbReference>
<gene>
    <name evidence="2" type="ORF">SAMN05660472_01838</name>
</gene>
<dbReference type="OrthoDB" id="9802793at2"/>
<dbReference type="PANTHER" id="PTHR43135:SF3">
    <property type="entry name" value="ALPHA-D-RIBOSE 1-METHYLPHOSPHONATE 5-TRIPHOSPHATE DIPHOSPHATASE"/>
    <property type="match status" value="1"/>
</dbReference>
<dbReference type="InterPro" id="IPR011059">
    <property type="entry name" value="Metal-dep_hydrolase_composite"/>
</dbReference>
<dbReference type="RefSeq" id="WP_090553402.1">
    <property type="nucleotide sequence ID" value="NZ_FNFP01000003.1"/>
</dbReference>
<feature type="domain" description="Amidohydrolase-related" evidence="1">
    <location>
        <begin position="50"/>
        <end position="378"/>
    </location>
</feature>
<dbReference type="Proteomes" id="UP000198718">
    <property type="component" value="Unassembled WGS sequence"/>
</dbReference>
<dbReference type="Pfam" id="PF01979">
    <property type="entry name" value="Amidohydro_1"/>
    <property type="match status" value="1"/>
</dbReference>
<sequence length="381" mass="42309">MLLLKNGKIFTMEDEIICYGDILIDNGRIVHIGHNIQASDIETIDLHHQIVLPGLIDGSTHLGLIESGKKFEGDDVSEKHIPITPHLNTRDGIYPWDECFDNALRNGVTTVVVNSGHDNVIGSQSCAVKTKRDILEKRIINPFVYIQANLGDSTKKWNQNKQETPLSRMGIVHLLRKTLLDTQIYIKKKKAGKIDFTNYSLKYEALEKVIEGKCPLKITAHKAQDILIAIRIKQEFNINILVDYGTEGYMVLNELERANIPVFLGSCLTDQSSLELQNRRADSGHLLSSRGLCTCITTHHPDVSVELLTLSAAIAVKEGMVYKEALKSITINPAKALGLDNRIGSIKVGKDADIVVFDGDPLKSMSKVTMTLINGEIVYKS</sequence>
<dbReference type="InterPro" id="IPR006680">
    <property type="entry name" value="Amidohydro-rel"/>
</dbReference>
<accession>A0A1G9E4Z2</accession>
<dbReference type="PANTHER" id="PTHR43135">
    <property type="entry name" value="ALPHA-D-RIBOSE 1-METHYLPHOSPHONATE 5-TRIPHOSPHATE DIPHOSPHATASE"/>
    <property type="match status" value="1"/>
</dbReference>
<proteinExistence type="predicted"/>
<evidence type="ECO:0000313" key="2">
    <source>
        <dbReference type="EMBL" id="SDK71168.1"/>
    </source>
</evidence>
<dbReference type="GO" id="GO:0016810">
    <property type="term" value="F:hydrolase activity, acting on carbon-nitrogen (but not peptide) bonds"/>
    <property type="evidence" value="ECO:0007669"/>
    <property type="project" value="InterPro"/>
</dbReference>
<evidence type="ECO:0000313" key="3">
    <source>
        <dbReference type="Proteomes" id="UP000198718"/>
    </source>
</evidence>